<dbReference type="EMBL" id="PKLZ01000001">
    <property type="protein sequence ID" value="PLW84138.1"/>
    <property type="molecule type" value="Genomic_DNA"/>
</dbReference>
<keyword evidence="3" id="KW-1185">Reference proteome</keyword>
<comment type="caution">
    <text evidence="2">The sequence shown here is derived from an EMBL/GenBank/DDBJ whole genome shotgun (WGS) entry which is preliminary data.</text>
</comment>
<dbReference type="AlphaFoldDB" id="A0A2N5Y6W0"/>
<organism evidence="2 3">
    <name type="scientific">Kineobactrum sediminis</name>
    <dbReference type="NCBI Taxonomy" id="1905677"/>
    <lineage>
        <taxon>Bacteria</taxon>
        <taxon>Pseudomonadati</taxon>
        <taxon>Pseudomonadota</taxon>
        <taxon>Gammaproteobacteria</taxon>
        <taxon>Cellvibrionales</taxon>
        <taxon>Halieaceae</taxon>
        <taxon>Kineobactrum</taxon>
    </lineage>
</organism>
<reference evidence="3" key="1">
    <citation type="submission" date="2017-11" db="EMBL/GenBank/DDBJ databases">
        <title>The draft genome sequence of Chromatocurvus sp. F02.</title>
        <authorList>
            <person name="Du Z.-J."/>
            <person name="Chang Y.-Q."/>
        </authorList>
    </citation>
    <scope>NUCLEOTIDE SEQUENCE [LARGE SCALE GENOMIC DNA]</scope>
    <source>
        <strain evidence="3">F02</strain>
    </source>
</reference>
<proteinExistence type="predicted"/>
<dbReference type="PROSITE" id="PS51257">
    <property type="entry name" value="PROKAR_LIPOPROTEIN"/>
    <property type="match status" value="1"/>
</dbReference>
<protein>
    <submittedName>
        <fullName evidence="2">Uncharacterized protein</fullName>
    </submittedName>
</protein>
<accession>A0A2N5Y6W0</accession>
<keyword evidence="1" id="KW-0812">Transmembrane</keyword>
<evidence type="ECO:0000313" key="3">
    <source>
        <dbReference type="Proteomes" id="UP000234845"/>
    </source>
</evidence>
<evidence type="ECO:0000256" key="1">
    <source>
        <dbReference type="SAM" id="Phobius"/>
    </source>
</evidence>
<keyword evidence="1" id="KW-0472">Membrane</keyword>
<sequence>MNQMRYRCRDCTYQGSSLMAGGSCPACGSFNMRAVTAAPAPAAPAKTRRLQLVLLVLLWTTFAGVVLAKLVD</sequence>
<dbReference type="Proteomes" id="UP000234845">
    <property type="component" value="Unassembled WGS sequence"/>
</dbReference>
<gene>
    <name evidence="2" type="ORF">CWI75_01955</name>
</gene>
<keyword evidence="1" id="KW-1133">Transmembrane helix</keyword>
<evidence type="ECO:0000313" key="2">
    <source>
        <dbReference type="EMBL" id="PLW84138.1"/>
    </source>
</evidence>
<name>A0A2N5Y6W0_9GAMM</name>
<feature type="transmembrane region" description="Helical" evidence="1">
    <location>
        <begin position="52"/>
        <end position="71"/>
    </location>
</feature>